<reference evidence="1 2" key="1">
    <citation type="submission" date="2016-01" db="EMBL/GenBank/DDBJ databases">
        <authorList>
            <person name="Brown R."/>
        </authorList>
    </citation>
    <scope>NUCLEOTIDE SEQUENCE [LARGE SCALE GENOMIC DNA]</scope>
    <source>
        <strain evidence="1">Sporomusa sphaeroides DSM 2875</strain>
    </source>
</reference>
<gene>
    <name evidence="1" type="ORF">SSPH_04685</name>
</gene>
<sequence>MLGAPEEYAAPRTSVRKQILRGATTQMAAYRQLQLSQVNKGIRWMPRRQEPKKDAVSCEKLG</sequence>
<name>A0ABP2CCC9_9FIRM</name>
<evidence type="ECO:0000313" key="2">
    <source>
        <dbReference type="Proteomes" id="UP000245702"/>
    </source>
</evidence>
<protein>
    <submittedName>
        <fullName evidence="1">Uncharacterized protein</fullName>
    </submittedName>
</protein>
<evidence type="ECO:0000313" key="1">
    <source>
        <dbReference type="EMBL" id="CVK21942.1"/>
    </source>
</evidence>
<dbReference type="Proteomes" id="UP000245702">
    <property type="component" value="Unassembled WGS sequence"/>
</dbReference>
<proteinExistence type="predicted"/>
<dbReference type="EMBL" id="FCOW01000081">
    <property type="protein sequence ID" value="CVK21942.1"/>
    <property type="molecule type" value="Genomic_DNA"/>
</dbReference>
<keyword evidence="2" id="KW-1185">Reference proteome</keyword>
<organism evidence="1 2">
    <name type="scientific">Sporomusa sphaeroides DSM 2875</name>
    <dbReference type="NCBI Taxonomy" id="1337886"/>
    <lineage>
        <taxon>Bacteria</taxon>
        <taxon>Bacillati</taxon>
        <taxon>Bacillota</taxon>
        <taxon>Negativicutes</taxon>
        <taxon>Selenomonadales</taxon>
        <taxon>Sporomusaceae</taxon>
        <taxon>Sporomusa</taxon>
    </lineage>
</organism>
<accession>A0ABP2CCC9</accession>
<comment type="caution">
    <text evidence="1">The sequence shown here is derived from an EMBL/GenBank/DDBJ whole genome shotgun (WGS) entry which is preliminary data.</text>
</comment>